<feature type="domain" description="Glycosyltransferase 2-like" evidence="1">
    <location>
        <begin position="91"/>
        <end position="207"/>
    </location>
</feature>
<reference evidence="2" key="2">
    <citation type="journal article" date="2021" name="Syst. Appl. Microbiol.">
        <title>Roseomonas hellenica sp. nov., isolated from roots of wild-growing Alkanna tinctoria.</title>
        <authorList>
            <person name="Rat A."/>
            <person name="Naranjo H.D."/>
            <person name="Lebbe L."/>
            <person name="Cnockaert M."/>
            <person name="Krigas N."/>
            <person name="Grigoriadou K."/>
            <person name="Maloupa E."/>
            <person name="Willems A."/>
        </authorList>
    </citation>
    <scope>NUCLEOTIDE SEQUENCE</scope>
    <source>
        <strain evidence="2">LMG 31231</strain>
    </source>
</reference>
<dbReference type="SUPFAM" id="SSF53448">
    <property type="entry name" value="Nucleotide-diphospho-sugar transferases"/>
    <property type="match status" value="1"/>
</dbReference>
<protein>
    <submittedName>
        <fullName evidence="2">Glycosyltransferase</fullName>
    </submittedName>
</protein>
<dbReference type="InterPro" id="IPR050834">
    <property type="entry name" value="Glycosyltransf_2"/>
</dbReference>
<dbReference type="CDD" id="cd00761">
    <property type="entry name" value="Glyco_tranf_GTA_type"/>
    <property type="match status" value="1"/>
</dbReference>
<name>A0A9X9WSQ0_9PROT</name>
<keyword evidence="3" id="KW-1185">Reference proteome</keyword>
<dbReference type="Pfam" id="PF00535">
    <property type="entry name" value="Glycos_transf_2"/>
    <property type="match status" value="1"/>
</dbReference>
<evidence type="ECO:0000313" key="2">
    <source>
        <dbReference type="EMBL" id="MBR0670179.1"/>
    </source>
</evidence>
<dbReference type="EMBL" id="JAAEDM010000005">
    <property type="protein sequence ID" value="MBR0670179.1"/>
    <property type="molecule type" value="Genomic_DNA"/>
</dbReference>
<dbReference type="PANTHER" id="PTHR43685">
    <property type="entry name" value="GLYCOSYLTRANSFERASE"/>
    <property type="match status" value="1"/>
</dbReference>
<organism evidence="2 3">
    <name type="scientific">Neoroseomonas soli</name>
    <dbReference type="NCBI Taxonomy" id="1081025"/>
    <lineage>
        <taxon>Bacteria</taxon>
        <taxon>Pseudomonadati</taxon>
        <taxon>Pseudomonadota</taxon>
        <taxon>Alphaproteobacteria</taxon>
        <taxon>Acetobacterales</taxon>
        <taxon>Acetobacteraceae</taxon>
        <taxon>Neoroseomonas</taxon>
    </lineage>
</organism>
<dbReference type="PANTHER" id="PTHR43685:SF2">
    <property type="entry name" value="GLYCOSYLTRANSFERASE 2-LIKE DOMAIN-CONTAINING PROTEIN"/>
    <property type="match status" value="1"/>
</dbReference>
<dbReference type="RefSeq" id="WP_211860552.1">
    <property type="nucleotide sequence ID" value="NZ_JAAEDM010000005.1"/>
</dbReference>
<comment type="caution">
    <text evidence="2">The sequence shown here is derived from an EMBL/GenBank/DDBJ whole genome shotgun (WGS) entry which is preliminary data.</text>
</comment>
<dbReference type="Gene3D" id="3.90.550.10">
    <property type="entry name" value="Spore Coat Polysaccharide Biosynthesis Protein SpsA, Chain A"/>
    <property type="match status" value="1"/>
</dbReference>
<reference evidence="2" key="1">
    <citation type="submission" date="2020-01" db="EMBL/GenBank/DDBJ databases">
        <authorList>
            <person name="Rat A."/>
        </authorList>
    </citation>
    <scope>NUCLEOTIDE SEQUENCE</scope>
    <source>
        <strain evidence="2">LMG 31231</strain>
    </source>
</reference>
<dbReference type="InterPro" id="IPR029044">
    <property type="entry name" value="Nucleotide-diphossugar_trans"/>
</dbReference>
<sequence length="398" mass="43448">MPDAGDAEGPACRIRHLDLGSLADADPAAPGQFLVFWLGDWPVGAAFLRGPDDVPAGMTEIAGRCVAPARRAAAGLAIEAAGRPHDGRALSVVICTRDRPEDLARCLACLPRQSRAPDQVVVVDNASRDGARVREVVTAAGADYVREDRPGLDIARNRGVAASRGDIIAFTDDDVRLHPRWLERLAAAFDEEHILAVTGLVLPAELETAAQCHFEAHWSFARGFDRIDFGPDFFASDVAEGCPAWEIGAGASMAFRRQVFDRIGLFDERLDVGAAGCSGDSEFWHRVLTHGGTCRYEPAAVAFHHHRRDFPGLARQIRAYMRGHAAALMVQYERSGNAGNRRRALLTMPAWYAGRLLRRFTQGASERDRLLWQEIGGFASGLLFYWRTPRPEGGSRGG</sequence>
<accession>A0A9X9WSQ0</accession>
<evidence type="ECO:0000313" key="3">
    <source>
        <dbReference type="Proteomes" id="UP001138751"/>
    </source>
</evidence>
<proteinExistence type="predicted"/>
<gene>
    <name evidence="2" type="ORF">GXW76_03245</name>
</gene>
<dbReference type="InterPro" id="IPR001173">
    <property type="entry name" value="Glyco_trans_2-like"/>
</dbReference>
<evidence type="ECO:0000259" key="1">
    <source>
        <dbReference type="Pfam" id="PF00535"/>
    </source>
</evidence>
<dbReference type="AlphaFoldDB" id="A0A9X9WSQ0"/>
<dbReference type="Proteomes" id="UP001138751">
    <property type="component" value="Unassembled WGS sequence"/>
</dbReference>